<accession>A0A177THY6</accession>
<dbReference type="PANTHER" id="PTHR16099">
    <property type="entry name" value="8-OXO-DGTP DIPHOSPHATES NUDT15"/>
    <property type="match status" value="1"/>
</dbReference>
<proteinExistence type="predicted"/>
<dbReference type="PROSITE" id="PS51462">
    <property type="entry name" value="NUDIX"/>
    <property type="match status" value="1"/>
</dbReference>
<reference evidence="2" key="1">
    <citation type="submission" date="2016-04" db="EMBL/GenBank/DDBJ databases">
        <authorList>
            <person name="Nguyen H.D."/>
            <person name="Samba Siva P."/>
            <person name="Cullis J."/>
            <person name="Levesque C.A."/>
            <person name="Hambleton S."/>
        </authorList>
    </citation>
    <scope>NUCLEOTIDE SEQUENCE</scope>
    <source>
        <strain evidence="2">DAOMC 236416</strain>
    </source>
</reference>
<feature type="compositionally biased region" description="Low complexity" evidence="1">
    <location>
        <begin position="263"/>
        <end position="275"/>
    </location>
</feature>
<dbReference type="PANTHER" id="PTHR16099:SF5">
    <property type="entry name" value="NUCLEOTIDE TRIPHOSPHATE DIPHOSPHATASE NUDT15"/>
    <property type="match status" value="1"/>
</dbReference>
<feature type="compositionally biased region" description="Polar residues" evidence="1">
    <location>
        <begin position="7"/>
        <end position="20"/>
    </location>
</feature>
<feature type="compositionally biased region" description="Low complexity" evidence="1">
    <location>
        <begin position="64"/>
        <end position="75"/>
    </location>
</feature>
<dbReference type="OrthoDB" id="447842at2759"/>
<feature type="compositionally biased region" description="Polar residues" evidence="1">
    <location>
        <begin position="88"/>
        <end position="107"/>
    </location>
</feature>
<protein>
    <submittedName>
        <fullName evidence="2">Uncharacterized protein</fullName>
    </submittedName>
</protein>
<dbReference type="InterPro" id="IPR020084">
    <property type="entry name" value="NUDIX_hydrolase_CS"/>
</dbReference>
<dbReference type="InterPro" id="IPR015797">
    <property type="entry name" value="NUDIX_hydrolase-like_dom_sf"/>
</dbReference>
<evidence type="ECO:0000256" key="1">
    <source>
        <dbReference type="SAM" id="MobiDB-lite"/>
    </source>
</evidence>
<dbReference type="AlphaFoldDB" id="A0A177THY6"/>
<feature type="region of interest" description="Disordered" evidence="1">
    <location>
        <begin position="1"/>
        <end position="107"/>
    </location>
</feature>
<dbReference type="GO" id="GO:0005829">
    <property type="term" value="C:cytosol"/>
    <property type="evidence" value="ECO:0007669"/>
    <property type="project" value="TreeGrafter"/>
</dbReference>
<feature type="region of interest" description="Disordered" evidence="1">
    <location>
        <begin position="256"/>
        <end position="277"/>
    </location>
</feature>
<dbReference type="CDD" id="cd04678">
    <property type="entry name" value="NUDIX_MTH2_Nudt15"/>
    <property type="match status" value="1"/>
</dbReference>
<dbReference type="PROSITE" id="PS00893">
    <property type="entry name" value="NUDIX_BOX"/>
    <property type="match status" value="1"/>
</dbReference>
<dbReference type="SUPFAM" id="SSF55811">
    <property type="entry name" value="Nudix"/>
    <property type="match status" value="1"/>
</dbReference>
<feature type="region of interest" description="Disordered" evidence="1">
    <location>
        <begin position="162"/>
        <end position="182"/>
    </location>
</feature>
<sequence length="570" mass="59362">MAAPGNPTASASHSYGSTTMAPRLTAGRPRTLPPGVTFPPTPQFELTSSPWTPESHLESLQQRAAEASASAADSSFFVTPGGPPLTRGDSSSSNATVSDDGNQQAFPLSSPALILDDDEDEEELHSITNLGLRLRATGITAELDAPFSDPPHAKKPAVVSQVQADGGARGGPTTLPGTSASKASAVSDATQIPRVGVAVFVINTHGHVLIGKRKGSHGDNTIALPGGHLELHESFEECAIRETFEETGIELDLSSHPIEPSLSTMTESSSVVTTRSRARTYPHSDDADFPLGVLRALQVDIDADTARAATAQQPPQKSSWHGVKFVTAVNAPAMKDRPEDVPRHYVTIFMKARGKVPEGGTEVEAQVMEPEKCAGWVWVPWSYLVEAARTQRSVELLETTARADGRALPTSTATLMQAQRVADLLQAARSAEFGGASRGASRGKGGRGSLLGAAPGVGGAANTTPKRASINLASPPPPAPFSLSSEAGSMPFGFSTSPGDGLMSPSTSMFGTSQNSSSMGHMASASVATDGDDTDADEEALWRAADELGDGASLFEPLAKMLNENEGLVL</sequence>
<feature type="compositionally biased region" description="Polar residues" evidence="1">
    <location>
        <begin position="494"/>
        <end position="519"/>
    </location>
</feature>
<reference evidence="2" key="2">
    <citation type="journal article" date="2019" name="IMA Fungus">
        <title>Genome sequencing and comparison of five Tilletia species to identify candidate genes for the detection of regulated species infecting wheat.</title>
        <authorList>
            <person name="Nguyen H.D.T."/>
            <person name="Sultana T."/>
            <person name="Kesanakurti P."/>
            <person name="Hambleton S."/>
        </authorList>
    </citation>
    <scope>NUCLEOTIDE SEQUENCE</scope>
    <source>
        <strain evidence="2">DAOMC 236416</strain>
    </source>
</reference>
<comment type="caution">
    <text evidence="2">The sequence shown here is derived from an EMBL/GenBank/DDBJ whole genome shotgun (WGS) entry which is preliminary data.</text>
</comment>
<gene>
    <name evidence="2" type="ORF">A4X13_0g960</name>
</gene>
<organism evidence="2 3">
    <name type="scientific">Tilletia indica</name>
    <dbReference type="NCBI Taxonomy" id="43049"/>
    <lineage>
        <taxon>Eukaryota</taxon>
        <taxon>Fungi</taxon>
        <taxon>Dikarya</taxon>
        <taxon>Basidiomycota</taxon>
        <taxon>Ustilaginomycotina</taxon>
        <taxon>Exobasidiomycetes</taxon>
        <taxon>Tilletiales</taxon>
        <taxon>Tilletiaceae</taxon>
        <taxon>Tilletia</taxon>
    </lineage>
</organism>
<dbReference type="EMBL" id="LWDF02000034">
    <property type="protein sequence ID" value="KAE8259509.1"/>
    <property type="molecule type" value="Genomic_DNA"/>
</dbReference>
<keyword evidence="3" id="KW-1185">Reference proteome</keyword>
<evidence type="ECO:0000313" key="3">
    <source>
        <dbReference type="Proteomes" id="UP000077521"/>
    </source>
</evidence>
<dbReference type="Proteomes" id="UP000077521">
    <property type="component" value="Unassembled WGS sequence"/>
</dbReference>
<dbReference type="GO" id="GO:0006203">
    <property type="term" value="P:dGTP catabolic process"/>
    <property type="evidence" value="ECO:0007669"/>
    <property type="project" value="TreeGrafter"/>
</dbReference>
<feature type="compositionally biased region" description="Polar residues" evidence="1">
    <location>
        <begin position="44"/>
        <end position="62"/>
    </location>
</feature>
<feature type="compositionally biased region" description="Gly residues" evidence="1">
    <location>
        <begin position="442"/>
        <end position="459"/>
    </location>
</feature>
<dbReference type="Gene3D" id="3.90.79.10">
    <property type="entry name" value="Nucleoside Triphosphate Pyrophosphohydrolase"/>
    <property type="match status" value="1"/>
</dbReference>
<name>A0A177THY6_9BASI</name>
<dbReference type="GO" id="GO:0035539">
    <property type="term" value="F:8-oxo-7,8-dihydrodeoxyguanosine triphosphate pyrophosphatase activity"/>
    <property type="evidence" value="ECO:0007669"/>
    <property type="project" value="TreeGrafter"/>
</dbReference>
<dbReference type="InterPro" id="IPR000086">
    <property type="entry name" value="NUDIX_hydrolase_dom"/>
</dbReference>
<feature type="region of interest" description="Disordered" evidence="1">
    <location>
        <begin position="433"/>
        <end position="533"/>
    </location>
</feature>
<evidence type="ECO:0000313" key="2">
    <source>
        <dbReference type="EMBL" id="KAE8259509.1"/>
    </source>
</evidence>
<dbReference type="Pfam" id="PF00293">
    <property type="entry name" value="NUDIX"/>
    <property type="match status" value="1"/>
</dbReference>